<dbReference type="HAMAP" id="MF_01274">
    <property type="entry name" value="Pantothen_kinase_3"/>
    <property type="match status" value="1"/>
</dbReference>
<keyword evidence="8 16" id="KW-0808">Transferase</keyword>
<feature type="binding site" evidence="16">
    <location>
        <begin position="82"/>
        <end position="85"/>
    </location>
    <ligand>
        <name>substrate</name>
    </ligand>
</feature>
<evidence type="ECO:0000256" key="5">
    <source>
        <dbReference type="ARBA" id="ARBA00011738"/>
    </source>
</evidence>
<dbReference type="UniPathway" id="UPA00241">
    <property type="reaction ID" value="UER00352"/>
</dbReference>
<dbReference type="OrthoDB" id="9781305at2"/>
<evidence type="ECO:0000256" key="10">
    <source>
        <dbReference type="ARBA" id="ARBA00022777"/>
    </source>
</evidence>
<evidence type="ECO:0000256" key="2">
    <source>
        <dbReference type="ARBA" id="ARBA00001958"/>
    </source>
</evidence>
<proteinExistence type="inferred from homology"/>
<dbReference type="Pfam" id="PF03309">
    <property type="entry name" value="Pan_kinase"/>
    <property type="match status" value="1"/>
</dbReference>
<evidence type="ECO:0000313" key="17">
    <source>
        <dbReference type="EMBL" id="ALE51999.1"/>
    </source>
</evidence>
<dbReference type="GO" id="GO:0015937">
    <property type="term" value="P:coenzyme A biosynthetic process"/>
    <property type="evidence" value="ECO:0007669"/>
    <property type="project" value="UniProtKB-UniRule"/>
</dbReference>
<comment type="cofactor">
    <cofactor evidence="16">
        <name>NH4(+)</name>
        <dbReference type="ChEBI" id="CHEBI:28938"/>
    </cofactor>
    <cofactor evidence="16">
        <name>K(+)</name>
        <dbReference type="ChEBI" id="CHEBI:29103"/>
    </cofactor>
    <text evidence="16">A monovalent cation. Ammonium or potassium.</text>
</comment>
<evidence type="ECO:0000256" key="4">
    <source>
        <dbReference type="ARBA" id="ARBA00005225"/>
    </source>
</evidence>
<dbReference type="KEGG" id="tho:SP60_01295"/>
<name>A0A0M4PJR9_9GAMM</name>
<evidence type="ECO:0000256" key="12">
    <source>
        <dbReference type="ARBA" id="ARBA00022958"/>
    </source>
</evidence>
<dbReference type="Gene3D" id="3.30.420.40">
    <property type="match status" value="2"/>
</dbReference>
<feature type="binding site" evidence="16">
    <location>
        <begin position="9"/>
        <end position="16"/>
    </location>
    <ligand>
        <name>ATP</name>
        <dbReference type="ChEBI" id="CHEBI:30616"/>
    </ligand>
</feature>
<keyword evidence="9 16" id="KW-0547">Nucleotide-binding</keyword>
<comment type="subunit">
    <text evidence="5 16">Homodimer.</text>
</comment>
<dbReference type="Proteomes" id="UP000058020">
    <property type="component" value="Chromosome"/>
</dbReference>
<evidence type="ECO:0000256" key="3">
    <source>
        <dbReference type="ARBA" id="ARBA00004496"/>
    </source>
</evidence>
<keyword evidence="7 16" id="KW-0963">Cytoplasm</keyword>
<comment type="subcellular location">
    <subcellularLocation>
        <location evidence="3 16">Cytoplasm</location>
    </subcellularLocation>
</comment>
<feature type="binding site" evidence="16">
    <location>
        <position position="105"/>
    </location>
    <ligand>
        <name>K(+)</name>
        <dbReference type="ChEBI" id="CHEBI:29103"/>
    </ligand>
</feature>
<comment type="pathway">
    <text evidence="4 16">Cofactor biosynthesis; coenzyme A biosynthesis; CoA from (R)-pantothenate: step 1/5.</text>
</comment>
<evidence type="ECO:0000313" key="18">
    <source>
        <dbReference type="Proteomes" id="UP000058020"/>
    </source>
</evidence>
<comment type="cofactor">
    <cofactor evidence="2">
        <name>K(+)</name>
        <dbReference type="ChEBI" id="CHEBI:29103"/>
    </cofactor>
</comment>
<evidence type="ECO:0000256" key="15">
    <source>
        <dbReference type="ARBA" id="ARBA00040883"/>
    </source>
</evidence>
<dbReference type="CDD" id="cd24015">
    <property type="entry name" value="ASKHA_NBD_PanK-III"/>
    <property type="match status" value="1"/>
</dbReference>
<evidence type="ECO:0000256" key="13">
    <source>
        <dbReference type="ARBA" id="ARBA00022993"/>
    </source>
</evidence>
<feature type="active site" description="Proton acceptor" evidence="16">
    <location>
        <position position="84"/>
    </location>
</feature>
<evidence type="ECO:0000256" key="11">
    <source>
        <dbReference type="ARBA" id="ARBA00022840"/>
    </source>
</evidence>
<dbReference type="STRING" id="1705394.SP60_01295"/>
<keyword evidence="12 16" id="KW-0630">Potassium</keyword>
<dbReference type="GO" id="GO:0046872">
    <property type="term" value="F:metal ion binding"/>
    <property type="evidence" value="ECO:0007669"/>
    <property type="project" value="UniProtKB-KW"/>
</dbReference>
<feature type="binding site" evidence="16">
    <location>
        <position position="156"/>
    </location>
    <ligand>
        <name>substrate</name>
    </ligand>
</feature>
<protein>
    <recommendedName>
        <fullName evidence="15 16">Type III pantothenate kinase</fullName>
        <ecNumber evidence="6 16">2.7.1.33</ecNumber>
    </recommendedName>
    <alternativeName>
        <fullName evidence="16">PanK-III</fullName>
    </alternativeName>
    <alternativeName>
        <fullName evidence="16">Pantothenic acid kinase</fullName>
    </alternativeName>
</protein>
<dbReference type="RefSeq" id="WP_144418561.1">
    <property type="nucleotide sequence ID" value="NZ_CP010552.1"/>
</dbReference>
<dbReference type="InterPro" id="IPR004619">
    <property type="entry name" value="Type_III_PanK"/>
</dbReference>
<feature type="binding site" evidence="16">
    <location>
        <position position="75"/>
    </location>
    <ligand>
        <name>substrate</name>
    </ligand>
</feature>
<evidence type="ECO:0000256" key="9">
    <source>
        <dbReference type="ARBA" id="ARBA00022741"/>
    </source>
</evidence>
<comment type="function">
    <text evidence="16">Catalyzes the phosphorylation of pantothenate (Pan), the first step in CoA biosynthesis.</text>
</comment>
<keyword evidence="18" id="KW-1185">Reference proteome</keyword>
<comment type="similarity">
    <text evidence="14 16">Belongs to the type III pantothenate kinase family.</text>
</comment>
<dbReference type="GO" id="GO:0005524">
    <property type="term" value="F:ATP binding"/>
    <property type="evidence" value="ECO:0007669"/>
    <property type="project" value="UniProtKB-UniRule"/>
</dbReference>
<gene>
    <name evidence="16" type="primary">coaX</name>
    <name evidence="17" type="ORF">SP60_01295</name>
</gene>
<dbReference type="SUPFAM" id="SSF53067">
    <property type="entry name" value="Actin-like ATPase domain"/>
    <property type="match status" value="2"/>
</dbReference>
<keyword evidence="11 16" id="KW-0067">ATP-binding</keyword>
<dbReference type="PANTHER" id="PTHR34265:SF1">
    <property type="entry name" value="TYPE III PANTOTHENATE KINASE"/>
    <property type="match status" value="1"/>
</dbReference>
<evidence type="ECO:0000256" key="6">
    <source>
        <dbReference type="ARBA" id="ARBA00012102"/>
    </source>
</evidence>
<dbReference type="GO" id="GO:0005737">
    <property type="term" value="C:cytoplasm"/>
    <property type="evidence" value="ECO:0007669"/>
    <property type="project" value="UniProtKB-SubCell"/>
</dbReference>
<evidence type="ECO:0000256" key="14">
    <source>
        <dbReference type="ARBA" id="ARBA00038036"/>
    </source>
</evidence>
<evidence type="ECO:0000256" key="7">
    <source>
        <dbReference type="ARBA" id="ARBA00022490"/>
    </source>
</evidence>
<comment type="catalytic activity">
    <reaction evidence="1 16">
        <text>(R)-pantothenate + ATP = (R)-4'-phosphopantothenate + ADP + H(+)</text>
        <dbReference type="Rhea" id="RHEA:16373"/>
        <dbReference type="ChEBI" id="CHEBI:10986"/>
        <dbReference type="ChEBI" id="CHEBI:15378"/>
        <dbReference type="ChEBI" id="CHEBI:29032"/>
        <dbReference type="ChEBI" id="CHEBI:30616"/>
        <dbReference type="ChEBI" id="CHEBI:456216"/>
        <dbReference type="EC" id="2.7.1.33"/>
    </reaction>
</comment>
<dbReference type="InterPro" id="IPR043129">
    <property type="entry name" value="ATPase_NBD"/>
</dbReference>
<feature type="binding site" evidence="16">
    <location>
        <position position="108"/>
    </location>
    <ligand>
        <name>ATP</name>
        <dbReference type="ChEBI" id="CHEBI:30616"/>
    </ligand>
</feature>
<keyword evidence="13 16" id="KW-0173">Coenzyme A biosynthesis</keyword>
<dbReference type="PANTHER" id="PTHR34265">
    <property type="entry name" value="TYPE III PANTOTHENATE KINASE"/>
    <property type="match status" value="1"/>
</dbReference>
<evidence type="ECO:0000256" key="16">
    <source>
        <dbReference type="HAMAP-Rule" id="MF_01274"/>
    </source>
</evidence>
<accession>A0A0M4PJR9</accession>
<dbReference type="EC" id="2.7.1.33" evidence="6 16"/>
<keyword evidence="16" id="KW-0479">Metal-binding</keyword>
<dbReference type="EMBL" id="CP010552">
    <property type="protein sequence ID" value="ALE51999.1"/>
    <property type="molecule type" value="Genomic_DNA"/>
</dbReference>
<reference evidence="17 18" key="1">
    <citation type="journal article" date="2015" name="Genome Announc.">
        <title>Genome Sequence of 'Candidatus Thioglobus autotrophica' Strain EF1, a Chemoautotroph from the SUP05 Clade of Marine Gammaproteobacteria.</title>
        <authorList>
            <person name="Shah V."/>
            <person name="Morris R.M."/>
        </authorList>
    </citation>
    <scope>NUCLEOTIDE SEQUENCE [LARGE SCALE GENOMIC DNA]</scope>
    <source>
        <strain evidence="17 18">EF1</strain>
    </source>
</reference>
<evidence type="ECO:0000256" key="1">
    <source>
        <dbReference type="ARBA" id="ARBA00001206"/>
    </source>
</evidence>
<organism evidence="17 18">
    <name type="scientific">Candidatus Thioglobus autotrophicus</name>
    <dbReference type="NCBI Taxonomy" id="1705394"/>
    <lineage>
        <taxon>Bacteria</taxon>
        <taxon>Pseudomonadati</taxon>
        <taxon>Pseudomonadota</taxon>
        <taxon>Gammaproteobacteria</taxon>
        <taxon>Candidatus Pseudothioglobaceae</taxon>
        <taxon>Candidatus Thioglobus</taxon>
    </lineage>
</organism>
<keyword evidence="10 16" id="KW-0418">Kinase</keyword>
<evidence type="ECO:0000256" key="8">
    <source>
        <dbReference type="ARBA" id="ARBA00022679"/>
    </source>
</evidence>
<dbReference type="GO" id="GO:0004594">
    <property type="term" value="F:pantothenate kinase activity"/>
    <property type="evidence" value="ECO:0007669"/>
    <property type="project" value="UniProtKB-UniRule"/>
</dbReference>
<sequence>MYKTRLFIDVGNTLVKWLFKGEYHSALALDFDSELLPKADRIYAACVGEQSLLKGLKNTRFFKSPAQFQQFKSAYDTPEDLGVDRFLAMIASIDQYPNQTRLIIDAGSALTFDLVLAGGEHQGGLIMPGLGVLRRSFTQFSSDSKQLTLGKNANNTKDAWEYGTAQMFMSVINHQIETYLTQYGDLQIILTGGDAKIIAYRLKHTVDIKPYLVLDGLALYAQA</sequence>
<dbReference type="NCBIfam" id="TIGR00671">
    <property type="entry name" value="baf"/>
    <property type="match status" value="1"/>
</dbReference>
<dbReference type="AlphaFoldDB" id="A0A0M4PJR9"/>